<name>A0AA43AVL6_9BURK</name>
<evidence type="ECO:0000256" key="1">
    <source>
        <dbReference type="SAM" id="MobiDB-lite"/>
    </source>
</evidence>
<proteinExistence type="predicted"/>
<feature type="region of interest" description="Disordered" evidence="1">
    <location>
        <begin position="55"/>
        <end position="102"/>
    </location>
</feature>
<evidence type="ECO:0000313" key="2">
    <source>
        <dbReference type="EMBL" id="MDH2006583.1"/>
    </source>
</evidence>
<evidence type="ECO:0000313" key="3">
    <source>
        <dbReference type="Proteomes" id="UP001161294"/>
    </source>
</evidence>
<dbReference type="Proteomes" id="UP001161294">
    <property type="component" value="Unassembled WGS sequence"/>
</dbReference>
<feature type="compositionally biased region" description="Basic and acidic residues" evidence="1">
    <location>
        <begin position="62"/>
        <end position="76"/>
    </location>
</feature>
<organism evidence="2 3">
    <name type="scientific">Comamonas aquatica</name>
    <dbReference type="NCBI Taxonomy" id="225991"/>
    <lineage>
        <taxon>Bacteria</taxon>
        <taxon>Pseudomonadati</taxon>
        <taxon>Pseudomonadota</taxon>
        <taxon>Betaproteobacteria</taxon>
        <taxon>Burkholderiales</taxon>
        <taxon>Comamonadaceae</taxon>
        <taxon>Comamonas</taxon>
    </lineage>
</organism>
<feature type="non-terminal residue" evidence="2">
    <location>
        <position position="1"/>
    </location>
</feature>
<sequence>SSLSNFLALLAKAPARASVAPHLGGVLHISGGCLNATTQERSEFRRTSTLQASSFLSPVSFDEAKETGSPPRDKRPLQTNTPQTPNQEAQQKHSYQHLPDKR</sequence>
<dbReference type="RefSeq" id="WP_279811934.1">
    <property type="nucleotide sequence ID" value="NZ_JAOCAZ010000007.1"/>
</dbReference>
<comment type="caution">
    <text evidence="2">The sequence shown here is derived from an EMBL/GenBank/DDBJ whole genome shotgun (WGS) entry which is preliminary data.</text>
</comment>
<accession>A0AA43AVL6</accession>
<protein>
    <submittedName>
        <fullName evidence="2">Uncharacterized protein</fullName>
    </submittedName>
</protein>
<dbReference type="AlphaFoldDB" id="A0AA43AVL6"/>
<feature type="compositionally biased region" description="Polar residues" evidence="1">
    <location>
        <begin position="77"/>
        <end position="93"/>
    </location>
</feature>
<gene>
    <name evidence="2" type="ORF">N5J23_13690</name>
</gene>
<dbReference type="EMBL" id="JAOCJW010000029">
    <property type="protein sequence ID" value="MDH2006583.1"/>
    <property type="molecule type" value="Genomic_DNA"/>
</dbReference>
<reference evidence="2" key="1">
    <citation type="submission" date="2022-09" db="EMBL/GenBank/DDBJ databases">
        <title>Intensive care unit water sources are persistently colonized with multi-drug resistant bacteria and are the site of extensive horizontal gene transfer of antibiotic resistance genes.</title>
        <authorList>
            <person name="Diorio-Toth L."/>
        </authorList>
    </citation>
    <scope>NUCLEOTIDE SEQUENCE</scope>
    <source>
        <strain evidence="2">GD03686</strain>
    </source>
</reference>